<organism evidence="12 14">
    <name type="scientific">Aphanomyces astaci</name>
    <name type="common">Crayfish plague agent</name>
    <dbReference type="NCBI Taxonomy" id="112090"/>
    <lineage>
        <taxon>Eukaryota</taxon>
        <taxon>Sar</taxon>
        <taxon>Stramenopiles</taxon>
        <taxon>Oomycota</taxon>
        <taxon>Saprolegniomycetes</taxon>
        <taxon>Saprolegniales</taxon>
        <taxon>Verrucalvaceae</taxon>
        <taxon>Aphanomyces</taxon>
    </lineage>
</organism>
<dbReference type="SMART" id="SM01178">
    <property type="entry name" value="DUF4217"/>
    <property type="match status" value="1"/>
</dbReference>
<dbReference type="CDD" id="cd17949">
    <property type="entry name" value="DEADc_DDX31"/>
    <property type="match status" value="1"/>
</dbReference>
<gene>
    <name evidence="13" type="ORF">DYB26_007381</name>
    <name evidence="12" type="ORF">DYB38_003505</name>
</gene>
<dbReference type="PROSITE" id="PS00039">
    <property type="entry name" value="DEAD_ATP_HELICASE"/>
    <property type="match status" value="1"/>
</dbReference>
<evidence type="ECO:0000256" key="2">
    <source>
        <dbReference type="ARBA" id="ARBA00022801"/>
    </source>
</evidence>
<comment type="caution">
    <text evidence="12">The sequence shown here is derived from an EMBL/GenBank/DDBJ whole genome shotgun (WGS) entry which is preliminary data.</text>
</comment>
<evidence type="ECO:0000256" key="7">
    <source>
        <dbReference type="RuleBase" id="RU365068"/>
    </source>
</evidence>
<evidence type="ECO:0000256" key="3">
    <source>
        <dbReference type="ARBA" id="ARBA00022806"/>
    </source>
</evidence>
<dbReference type="PROSITE" id="PS51194">
    <property type="entry name" value="HELICASE_CTER"/>
    <property type="match status" value="1"/>
</dbReference>
<keyword evidence="5 7" id="KW-0694">RNA-binding</keyword>
<dbReference type="EMBL" id="QUTC01005892">
    <property type="protein sequence ID" value="RHY55180.1"/>
    <property type="molecule type" value="Genomic_DNA"/>
</dbReference>
<dbReference type="InterPro" id="IPR001650">
    <property type="entry name" value="Helicase_C-like"/>
</dbReference>
<evidence type="ECO:0000256" key="6">
    <source>
        <dbReference type="RuleBase" id="RU000492"/>
    </source>
</evidence>
<dbReference type="EC" id="3.6.4.13" evidence="7"/>
<feature type="compositionally biased region" description="Basic residues" evidence="8">
    <location>
        <begin position="765"/>
        <end position="777"/>
    </location>
</feature>
<dbReference type="InterPro" id="IPR000629">
    <property type="entry name" value="RNA-helicase_DEAD-box_CS"/>
</dbReference>
<evidence type="ECO:0000256" key="1">
    <source>
        <dbReference type="ARBA" id="ARBA00022741"/>
    </source>
</evidence>
<dbReference type="Pfam" id="PF00270">
    <property type="entry name" value="DEAD"/>
    <property type="match status" value="1"/>
</dbReference>
<dbReference type="GO" id="GO:0005524">
    <property type="term" value="F:ATP binding"/>
    <property type="evidence" value="ECO:0007669"/>
    <property type="project" value="UniProtKB-UniRule"/>
</dbReference>
<evidence type="ECO:0000313" key="15">
    <source>
        <dbReference type="Proteomes" id="UP000286510"/>
    </source>
</evidence>
<feature type="domain" description="Helicase ATP-binding" evidence="10">
    <location>
        <begin position="251"/>
        <end position="450"/>
    </location>
</feature>
<evidence type="ECO:0000313" key="14">
    <source>
        <dbReference type="Proteomes" id="UP000265716"/>
    </source>
</evidence>
<dbReference type="SMART" id="SM00490">
    <property type="entry name" value="HELICc"/>
    <property type="match status" value="1"/>
</dbReference>
<evidence type="ECO:0000256" key="8">
    <source>
        <dbReference type="SAM" id="MobiDB-lite"/>
    </source>
</evidence>
<dbReference type="AlphaFoldDB" id="A0A397CXW3"/>
<dbReference type="InterPro" id="IPR027417">
    <property type="entry name" value="P-loop_NTPase"/>
</dbReference>
<evidence type="ECO:0000256" key="5">
    <source>
        <dbReference type="ARBA" id="ARBA00022884"/>
    </source>
</evidence>
<keyword evidence="2 6" id="KW-0378">Hydrolase</keyword>
<feature type="compositionally biased region" description="Basic and acidic residues" evidence="8">
    <location>
        <begin position="100"/>
        <end position="110"/>
    </location>
</feature>
<keyword evidence="9" id="KW-1133">Transmembrane helix</keyword>
<dbReference type="InterPro" id="IPR011545">
    <property type="entry name" value="DEAD/DEAH_box_helicase_dom"/>
</dbReference>
<keyword evidence="9" id="KW-0812">Transmembrane</keyword>
<keyword evidence="3 6" id="KW-0347">Helicase</keyword>
<dbReference type="InterPro" id="IPR014001">
    <property type="entry name" value="Helicase_ATP-bd"/>
</dbReference>
<dbReference type="GO" id="GO:0003723">
    <property type="term" value="F:RNA binding"/>
    <property type="evidence" value="ECO:0007669"/>
    <property type="project" value="UniProtKB-UniRule"/>
</dbReference>
<keyword evidence="4 6" id="KW-0067">ATP-binding</keyword>
<dbReference type="EMBL" id="QUTF01021399">
    <property type="protein sequence ID" value="RHY93075.1"/>
    <property type="molecule type" value="Genomic_DNA"/>
</dbReference>
<evidence type="ECO:0000313" key="13">
    <source>
        <dbReference type="EMBL" id="RHY93075.1"/>
    </source>
</evidence>
<evidence type="ECO:0000256" key="4">
    <source>
        <dbReference type="ARBA" id="ARBA00022840"/>
    </source>
</evidence>
<reference evidence="14 15" key="1">
    <citation type="submission" date="2018-08" db="EMBL/GenBank/DDBJ databases">
        <title>Aphanomyces genome sequencing and annotation.</title>
        <authorList>
            <person name="Minardi D."/>
            <person name="Oidtmann B."/>
            <person name="Van Der Giezen M."/>
            <person name="Studholme D.J."/>
        </authorList>
    </citation>
    <scope>NUCLEOTIDE SEQUENCE [LARGE SCALE GENOMIC DNA]</scope>
    <source>
        <strain evidence="13 15">FDL457</strain>
        <strain evidence="12 14">SA</strain>
    </source>
</reference>
<comment type="similarity">
    <text evidence="6">Belongs to the DEAD box helicase family.</text>
</comment>
<evidence type="ECO:0000259" key="11">
    <source>
        <dbReference type="PROSITE" id="PS51194"/>
    </source>
</evidence>
<name>A0A397CXW3_APHAT</name>
<dbReference type="Pfam" id="PF13959">
    <property type="entry name" value="CTE_SPB4"/>
    <property type="match status" value="1"/>
</dbReference>
<dbReference type="SMART" id="SM00487">
    <property type="entry name" value="DEXDc"/>
    <property type="match status" value="1"/>
</dbReference>
<keyword evidence="9" id="KW-0472">Membrane</keyword>
<comment type="function">
    <text evidence="7">RNA helicase.</text>
</comment>
<sequence length="785" mass="86377">IPRYKNFVVLMRSVRVDWSSNLQNLQIIMEGFSLNIATPSAPRVVKRKKVSKFRQNKKKATAQRKAPHASGTAGPATPVSGIVRPKPSPSTKLDVVAPRQNDEPSEKDESAPEPEQDESADESEDDDIPASSAPAATKVYSFDHLTKNVAAADTYAIKASGGSLTTDKGTRRNPNKDAYSADSYNRSALDMSTMVVHNAPLASKESTDIFAKTTSFGAMKLHPHMVAILAKASDAGGFGFNQPTRVQVASVPAILAGGDVMLKSETGSGKTLSYCLPIVHSLMSRKVRVNRSEGCLAMILAPTRELCVQIHETLERYGLAIFLIFIYSSTFHLYLAVYIVAGSVVGGEKKKAEKARLRKGVSILVATPGRLVDHLTNTHAFTYNRLQFLVLDEADRLLDLGFEKSIAQILECVVAKIDDDVTRQSILVSATINAGVQRLAALSLTSPKFIDADASKYVTERIETGPETTYATPDQLVQHFMVVPAKQRLCALSAFVRGECRRNKLRSKIVVFLSTCDAVDFVSNLFQKCQWPQAPSMFGPAVFRLHGNVNQHDRTATFQAFCKAQSGVLFCTDVAARGLNLPTVQWIVQYDPPTETRDYVHRVGRTARSGAVGNSLLFLLPSESAYCDHLKTHGLNLTALSLEATLARSAYKGEFKPSSKKEVHEVVVHELQYLFEQTVLANTELFDMACQAFQSFVRSYATHSTDTRQYFHVRSLHFGHVAKSFALREPPASNKVTKGSQQAKTGTLKKRKALQDIDDSIEKSKQKKVGQAKRKYNNHVSEFAE</sequence>
<dbReference type="Proteomes" id="UP000286510">
    <property type="component" value="Unassembled WGS sequence"/>
</dbReference>
<feature type="domain" description="Helicase C-terminal" evidence="11">
    <location>
        <begin position="488"/>
        <end position="650"/>
    </location>
</feature>
<feature type="region of interest" description="Disordered" evidence="8">
    <location>
        <begin position="161"/>
        <end position="181"/>
    </location>
</feature>
<evidence type="ECO:0000259" key="10">
    <source>
        <dbReference type="PROSITE" id="PS51192"/>
    </source>
</evidence>
<feature type="compositionally biased region" description="Acidic residues" evidence="8">
    <location>
        <begin position="111"/>
        <end position="128"/>
    </location>
</feature>
<dbReference type="PROSITE" id="PS51192">
    <property type="entry name" value="HELICASE_ATP_BIND_1"/>
    <property type="match status" value="1"/>
</dbReference>
<comment type="domain">
    <text evidence="7">The Q motif is unique to and characteristic of the DEAD box family of RNA helicases and controls ATP binding and hydrolysis.</text>
</comment>
<feature type="transmembrane region" description="Helical" evidence="9">
    <location>
        <begin position="317"/>
        <end position="341"/>
    </location>
</feature>
<dbReference type="GO" id="GO:0016787">
    <property type="term" value="F:hydrolase activity"/>
    <property type="evidence" value="ECO:0007669"/>
    <property type="project" value="UniProtKB-KW"/>
</dbReference>
<dbReference type="PANTHER" id="PTHR24031">
    <property type="entry name" value="RNA HELICASE"/>
    <property type="match status" value="1"/>
</dbReference>
<dbReference type="SUPFAM" id="SSF52540">
    <property type="entry name" value="P-loop containing nucleoside triphosphate hydrolases"/>
    <property type="match status" value="1"/>
</dbReference>
<feature type="region of interest" description="Disordered" evidence="8">
    <location>
        <begin position="43"/>
        <end position="135"/>
    </location>
</feature>
<dbReference type="Proteomes" id="UP000265716">
    <property type="component" value="Unassembled WGS sequence"/>
</dbReference>
<evidence type="ECO:0000313" key="12">
    <source>
        <dbReference type="EMBL" id="RHY55180.1"/>
    </source>
</evidence>
<feature type="compositionally biased region" description="Basic residues" evidence="8">
    <location>
        <begin position="44"/>
        <end position="67"/>
    </location>
</feature>
<dbReference type="GO" id="GO:0003724">
    <property type="term" value="F:RNA helicase activity"/>
    <property type="evidence" value="ECO:0007669"/>
    <property type="project" value="UniProtKB-EC"/>
</dbReference>
<protein>
    <recommendedName>
        <fullName evidence="7">ATP-dependent RNA helicase</fullName>
        <ecNumber evidence="7">3.6.4.13</ecNumber>
    </recommendedName>
</protein>
<accession>A0A397CXW3</accession>
<feature type="non-terminal residue" evidence="12">
    <location>
        <position position="1"/>
    </location>
</feature>
<evidence type="ECO:0000256" key="9">
    <source>
        <dbReference type="SAM" id="Phobius"/>
    </source>
</evidence>
<feature type="region of interest" description="Disordered" evidence="8">
    <location>
        <begin position="731"/>
        <end position="785"/>
    </location>
</feature>
<proteinExistence type="inferred from homology"/>
<feature type="compositionally biased region" description="Polar residues" evidence="8">
    <location>
        <begin position="734"/>
        <end position="745"/>
    </location>
</feature>
<dbReference type="Pfam" id="PF00271">
    <property type="entry name" value="Helicase_C"/>
    <property type="match status" value="1"/>
</dbReference>
<dbReference type="CDD" id="cd18787">
    <property type="entry name" value="SF2_C_DEAD"/>
    <property type="match status" value="1"/>
</dbReference>
<comment type="catalytic activity">
    <reaction evidence="7">
        <text>ATP + H2O = ADP + phosphate + H(+)</text>
        <dbReference type="Rhea" id="RHEA:13065"/>
        <dbReference type="ChEBI" id="CHEBI:15377"/>
        <dbReference type="ChEBI" id="CHEBI:15378"/>
        <dbReference type="ChEBI" id="CHEBI:30616"/>
        <dbReference type="ChEBI" id="CHEBI:43474"/>
        <dbReference type="ChEBI" id="CHEBI:456216"/>
        <dbReference type="EC" id="3.6.4.13"/>
    </reaction>
</comment>
<dbReference type="InterPro" id="IPR025313">
    <property type="entry name" value="SPB4-like_CTE"/>
</dbReference>
<dbReference type="Gene3D" id="3.40.50.300">
    <property type="entry name" value="P-loop containing nucleotide triphosphate hydrolases"/>
    <property type="match status" value="2"/>
</dbReference>
<dbReference type="VEuPathDB" id="FungiDB:H257_12494"/>
<keyword evidence="1 6" id="KW-0547">Nucleotide-binding</keyword>